<dbReference type="Proteomes" id="UP001501468">
    <property type="component" value="Unassembled WGS sequence"/>
</dbReference>
<evidence type="ECO:0000256" key="1">
    <source>
        <dbReference type="SAM" id="SignalP"/>
    </source>
</evidence>
<dbReference type="Gene3D" id="2.130.10.10">
    <property type="entry name" value="YVTN repeat-like/Quinoprotein amine dehydrogenase"/>
    <property type="match status" value="2"/>
</dbReference>
<protein>
    <submittedName>
        <fullName evidence="2">Oxidoreductase</fullName>
    </submittedName>
</protein>
<accession>A0ABP7DP24</accession>
<dbReference type="PANTHER" id="PTHR47199:SF2">
    <property type="entry name" value="PHOTOSYSTEM II STABILITY_ASSEMBLY FACTOR HCF136, CHLOROPLASTIC"/>
    <property type="match status" value="1"/>
</dbReference>
<evidence type="ECO:0000313" key="3">
    <source>
        <dbReference type="Proteomes" id="UP001501468"/>
    </source>
</evidence>
<comment type="caution">
    <text evidence="2">The sequence shown here is derived from an EMBL/GenBank/DDBJ whole genome shotgun (WGS) entry which is preliminary data.</text>
</comment>
<organism evidence="2 3">
    <name type="scientific">Terrabacter ginsenosidimutans</name>
    <dbReference type="NCBI Taxonomy" id="490575"/>
    <lineage>
        <taxon>Bacteria</taxon>
        <taxon>Bacillati</taxon>
        <taxon>Actinomycetota</taxon>
        <taxon>Actinomycetes</taxon>
        <taxon>Micrococcales</taxon>
        <taxon>Intrasporangiaceae</taxon>
        <taxon>Terrabacter</taxon>
    </lineage>
</organism>
<dbReference type="SUPFAM" id="SSF110296">
    <property type="entry name" value="Oligoxyloglucan reducing end-specific cellobiohydrolase"/>
    <property type="match status" value="1"/>
</dbReference>
<proteinExistence type="predicted"/>
<keyword evidence="1" id="KW-0732">Signal</keyword>
<evidence type="ECO:0000313" key="2">
    <source>
        <dbReference type="EMBL" id="GAA3706924.1"/>
    </source>
</evidence>
<gene>
    <name evidence="2" type="ORF">GCM10022399_24510</name>
</gene>
<feature type="signal peptide" evidence="1">
    <location>
        <begin position="1"/>
        <end position="26"/>
    </location>
</feature>
<feature type="chain" id="PRO_5045865089" evidence="1">
    <location>
        <begin position="27"/>
        <end position="367"/>
    </location>
</feature>
<reference evidence="3" key="1">
    <citation type="journal article" date="2019" name="Int. J. Syst. Evol. Microbiol.">
        <title>The Global Catalogue of Microorganisms (GCM) 10K type strain sequencing project: providing services to taxonomists for standard genome sequencing and annotation.</title>
        <authorList>
            <consortium name="The Broad Institute Genomics Platform"/>
            <consortium name="The Broad Institute Genome Sequencing Center for Infectious Disease"/>
            <person name="Wu L."/>
            <person name="Ma J."/>
        </authorList>
    </citation>
    <scope>NUCLEOTIDE SEQUENCE [LARGE SCALE GENOMIC DNA]</scope>
    <source>
        <strain evidence="3">JCM 17125</strain>
    </source>
</reference>
<sequence>MRLLTRSVLLAATTTALVAATTSAYAVSPASPGRDAPGQAGVTAYGWQVTPTGTTERFRGLAPVSRDIAWVSGTNGTVLRTTDGGRTWGDVSPQGLGTDALQFRDIEAFDARHAVVLSIGEGEDSRILVTDDGGASWTETFRNAEPAAFYDCMAFSSPRHGLAMSDPVDGTFRLVETSDGGRSWSIVDPAGMQAAQAGEFGFAASGTCLSAGVGGRTYLVSGGVDPARVFTSTDHGRTWTVADSPVAGGASAGIFSVSFRDAHRGVVVGGDFAVPTGAVDNAAWTDDGGATWTKSTSNPSGYRSGSAWVPRTARTVLAVGPSGSDVSTDGGRSWSTFDSGSFDSVECTADGACWASGEQGRVGVLTR</sequence>
<dbReference type="CDD" id="cd15482">
    <property type="entry name" value="Sialidase_non-viral"/>
    <property type="match status" value="1"/>
</dbReference>
<dbReference type="RefSeq" id="WP_344946559.1">
    <property type="nucleotide sequence ID" value="NZ_BAABDC010000003.1"/>
</dbReference>
<dbReference type="InterPro" id="IPR015943">
    <property type="entry name" value="WD40/YVTN_repeat-like_dom_sf"/>
</dbReference>
<dbReference type="PANTHER" id="PTHR47199">
    <property type="entry name" value="PHOTOSYSTEM II STABILITY/ASSEMBLY FACTOR HCF136, CHLOROPLASTIC"/>
    <property type="match status" value="1"/>
</dbReference>
<dbReference type="EMBL" id="BAABDC010000003">
    <property type="protein sequence ID" value="GAA3706924.1"/>
    <property type="molecule type" value="Genomic_DNA"/>
</dbReference>
<name>A0ABP7DP24_9MICO</name>
<keyword evidence="3" id="KW-1185">Reference proteome</keyword>